<dbReference type="InterPro" id="IPR007038">
    <property type="entry name" value="HupE_UreJ"/>
</dbReference>
<sequence>MTPTRSLLAGALSLAALPALAHTGHNDTFNLLSGMAHPVGGLDHLLAMVAVGLWAAAHQGKVRLAAPATFVLAMLGGCLLGAAGINLPAVEPGIALSVLVLGLMVAAGSRVPASIGLPLIAAFALVHGHAHGAEAPAGSLAGYMAGFVLATAALHAGGLVAGHTLLARASLWVRATGAAIAASGAWLLASSL</sequence>
<dbReference type="Pfam" id="PF04955">
    <property type="entry name" value="HupE_UreJ"/>
    <property type="match status" value="1"/>
</dbReference>
<feature type="transmembrane region" description="Helical" evidence="1">
    <location>
        <begin position="64"/>
        <end position="87"/>
    </location>
</feature>
<feature type="transmembrane region" description="Helical" evidence="1">
    <location>
        <begin position="37"/>
        <end position="57"/>
    </location>
</feature>
<protein>
    <submittedName>
        <fullName evidence="3">HupE/UreJ family protein</fullName>
    </submittedName>
</protein>
<organism evidence="3 4">
    <name type="scientific">Vogesella aquatica</name>
    <dbReference type="NCBI Taxonomy" id="2984206"/>
    <lineage>
        <taxon>Bacteria</taxon>
        <taxon>Pseudomonadati</taxon>
        <taxon>Pseudomonadota</taxon>
        <taxon>Betaproteobacteria</taxon>
        <taxon>Neisseriales</taxon>
        <taxon>Chromobacteriaceae</taxon>
        <taxon>Vogesella</taxon>
    </lineage>
</organism>
<feature type="transmembrane region" description="Helical" evidence="1">
    <location>
        <begin position="93"/>
        <end position="126"/>
    </location>
</feature>
<comment type="caution">
    <text evidence="3">The sequence shown here is derived from an EMBL/GenBank/DDBJ whole genome shotgun (WGS) entry which is preliminary data.</text>
</comment>
<dbReference type="Proteomes" id="UP001219956">
    <property type="component" value="Unassembled WGS sequence"/>
</dbReference>
<keyword evidence="1" id="KW-0472">Membrane</keyword>
<keyword evidence="1" id="KW-0812">Transmembrane</keyword>
<name>A0ABT5IV70_9NEIS</name>
<evidence type="ECO:0000313" key="3">
    <source>
        <dbReference type="EMBL" id="MDC7716474.1"/>
    </source>
</evidence>
<dbReference type="EMBL" id="JAQQLF010000005">
    <property type="protein sequence ID" value="MDC7716474.1"/>
    <property type="molecule type" value="Genomic_DNA"/>
</dbReference>
<evidence type="ECO:0000313" key="4">
    <source>
        <dbReference type="Proteomes" id="UP001219956"/>
    </source>
</evidence>
<keyword evidence="1" id="KW-1133">Transmembrane helix</keyword>
<reference evidence="3 4" key="1">
    <citation type="submission" date="2023-01" db="EMBL/GenBank/DDBJ databases">
        <title>Novel species of the genus Vogesella isolated from rivers.</title>
        <authorList>
            <person name="Lu H."/>
        </authorList>
    </citation>
    <scope>NUCLEOTIDE SEQUENCE [LARGE SCALE GENOMIC DNA]</scope>
    <source>
        <strain evidence="3 4">DC21W</strain>
    </source>
</reference>
<dbReference type="RefSeq" id="WP_272750883.1">
    <property type="nucleotide sequence ID" value="NZ_JAQQLF010000005.1"/>
</dbReference>
<gene>
    <name evidence="3" type="ORF">PQU95_04490</name>
</gene>
<dbReference type="PIRSF" id="PIRSF016919">
    <property type="entry name" value="HupE_UreJ"/>
    <property type="match status" value="1"/>
</dbReference>
<feature type="chain" id="PRO_5045132569" evidence="2">
    <location>
        <begin position="22"/>
        <end position="192"/>
    </location>
</feature>
<evidence type="ECO:0000256" key="2">
    <source>
        <dbReference type="SAM" id="SignalP"/>
    </source>
</evidence>
<feature type="transmembrane region" description="Helical" evidence="1">
    <location>
        <begin position="171"/>
        <end position="189"/>
    </location>
</feature>
<keyword evidence="2" id="KW-0732">Signal</keyword>
<feature type="signal peptide" evidence="2">
    <location>
        <begin position="1"/>
        <end position="21"/>
    </location>
</feature>
<accession>A0ABT5IV70</accession>
<feature type="transmembrane region" description="Helical" evidence="1">
    <location>
        <begin position="138"/>
        <end position="159"/>
    </location>
</feature>
<evidence type="ECO:0000256" key="1">
    <source>
        <dbReference type="SAM" id="Phobius"/>
    </source>
</evidence>
<proteinExistence type="predicted"/>
<keyword evidence="4" id="KW-1185">Reference proteome</keyword>